<comment type="caution">
    <text evidence="1">The sequence shown here is derived from an EMBL/GenBank/DDBJ whole genome shotgun (WGS) entry which is preliminary data.</text>
</comment>
<dbReference type="EMBL" id="BKCJ010009768">
    <property type="protein sequence ID" value="GEU88520.1"/>
    <property type="molecule type" value="Genomic_DNA"/>
</dbReference>
<proteinExistence type="predicted"/>
<organism evidence="1">
    <name type="scientific">Tanacetum cinerariifolium</name>
    <name type="common">Dalmatian daisy</name>
    <name type="synonym">Chrysanthemum cinerariifolium</name>
    <dbReference type="NCBI Taxonomy" id="118510"/>
    <lineage>
        <taxon>Eukaryota</taxon>
        <taxon>Viridiplantae</taxon>
        <taxon>Streptophyta</taxon>
        <taxon>Embryophyta</taxon>
        <taxon>Tracheophyta</taxon>
        <taxon>Spermatophyta</taxon>
        <taxon>Magnoliopsida</taxon>
        <taxon>eudicotyledons</taxon>
        <taxon>Gunneridae</taxon>
        <taxon>Pentapetalae</taxon>
        <taxon>asterids</taxon>
        <taxon>campanulids</taxon>
        <taxon>Asterales</taxon>
        <taxon>Asteraceae</taxon>
        <taxon>Asteroideae</taxon>
        <taxon>Anthemideae</taxon>
        <taxon>Anthemidinae</taxon>
        <taxon>Tanacetum</taxon>
    </lineage>
</organism>
<protein>
    <submittedName>
        <fullName evidence="1">Zinc finger, CCHC-type</fullName>
    </submittedName>
</protein>
<reference evidence="1" key="1">
    <citation type="journal article" date="2019" name="Sci. Rep.">
        <title>Draft genome of Tanacetum cinerariifolium, the natural source of mosquito coil.</title>
        <authorList>
            <person name="Yamashiro T."/>
            <person name="Shiraishi A."/>
            <person name="Satake H."/>
            <person name="Nakayama K."/>
        </authorList>
    </citation>
    <scope>NUCLEOTIDE SEQUENCE</scope>
</reference>
<dbReference type="Pfam" id="PF14223">
    <property type="entry name" value="Retrotran_gag_2"/>
    <property type="match status" value="1"/>
</dbReference>
<dbReference type="PANTHER" id="PTHR47592">
    <property type="entry name" value="PBF68 PROTEIN"/>
    <property type="match status" value="1"/>
</dbReference>
<name>A0A6L2NQY5_TANCI</name>
<dbReference type="PANTHER" id="PTHR47592:SF29">
    <property type="entry name" value="ZINC FINGER, CCHC-TYPE"/>
    <property type="match status" value="1"/>
</dbReference>
<dbReference type="AlphaFoldDB" id="A0A6L2NQY5"/>
<accession>A0A6L2NQY5</accession>
<gene>
    <name evidence="1" type="ORF">Tci_060498</name>
</gene>
<sequence>MAKEDALPFDNIKGCNVEYAKDLWDSLESKYMADDVSSKKFLVSNINNYKMVDSMPVMEQFNKLLGILTEYTQHGLKLDESISVSSVIDKLPPS</sequence>
<evidence type="ECO:0000313" key="1">
    <source>
        <dbReference type="EMBL" id="GEU88520.1"/>
    </source>
</evidence>